<evidence type="ECO:0000256" key="1">
    <source>
        <dbReference type="ARBA" id="ARBA00022670"/>
    </source>
</evidence>
<dbReference type="InterPro" id="IPR023562">
    <property type="entry name" value="ClpP/TepA"/>
</dbReference>
<keyword evidence="1 4" id="KW-0645">Protease</keyword>
<proteinExistence type="predicted"/>
<dbReference type="Gene3D" id="3.90.226.10">
    <property type="entry name" value="2-enoyl-CoA Hydratase, Chain A, domain 1"/>
    <property type="match status" value="1"/>
</dbReference>
<evidence type="ECO:0000256" key="2">
    <source>
        <dbReference type="ARBA" id="ARBA00022801"/>
    </source>
</evidence>
<evidence type="ECO:0000313" key="4">
    <source>
        <dbReference type="EMBL" id="MBC3931985.1"/>
    </source>
</evidence>
<dbReference type="EMBL" id="JACOGD010000004">
    <property type="protein sequence ID" value="MBC3931985.1"/>
    <property type="molecule type" value="Genomic_DNA"/>
</dbReference>
<organism evidence="4 5">
    <name type="scientific">Undibacterium curvum</name>
    <dbReference type="NCBI Taxonomy" id="2762294"/>
    <lineage>
        <taxon>Bacteria</taxon>
        <taxon>Pseudomonadati</taxon>
        <taxon>Pseudomonadota</taxon>
        <taxon>Betaproteobacteria</taxon>
        <taxon>Burkholderiales</taxon>
        <taxon>Oxalobacteraceae</taxon>
        <taxon>Undibacterium</taxon>
    </lineage>
</organism>
<dbReference type="PANTHER" id="PTHR10381:SF70">
    <property type="entry name" value="ATP-DEPENDENT CLP PROTEASE PROTEOLYTIC SUBUNIT"/>
    <property type="match status" value="1"/>
</dbReference>
<protein>
    <submittedName>
        <fullName evidence="4">Clp protease ClpP</fullName>
    </submittedName>
</protein>
<dbReference type="Proteomes" id="UP000654304">
    <property type="component" value="Unassembled WGS sequence"/>
</dbReference>
<accession>A0ABR7A4Z9</accession>
<keyword evidence="3" id="KW-0720">Serine protease</keyword>
<sequence>MKKINFANLLRNEQTKPRNALKLKNGPVGPVLYIYDVIDSWYGISAESVASLLADLKGEALTVRFNSPGGDAFEGRAIASLLKSYEGEVIGIVDSIAASAATTILYACDKIQMASGAYLMIHNAWTYAAGDKNDLAETVKLLDRMDNTIAADYAAKSGKSIDDVKAWMNAETWFSAEEAIAAGMADGLTDGDDEESDDDPDDVQNGFVLDVYNNVPAKLKNKAEDKALGEATKRHFENSQRRMKVLGIH</sequence>
<dbReference type="CDD" id="cd07016">
    <property type="entry name" value="S14_ClpP_1"/>
    <property type="match status" value="1"/>
</dbReference>
<dbReference type="GO" id="GO:0008233">
    <property type="term" value="F:peptidase activity"/>
    <property type="evidence" value="ECO:0007669"/>
    <property type="project" value="UniProtKB-KW"/>
</dbReference>
<dbReference type="SUPFAM" id="SSF52096">
    <property type="entry name" value="ClpP/crotonase"/>
    <property type="match status" value="1"/>
</dbReference>
<name>A0ABR7A4Z9_9BURK</name>
<dbReference type="NCBIfam" id="NF045542">
    <property type="entry name" value="Clp_rel_HeadMat"/>
    <property type="match status" value="1"/>
</dbReference>
<comment type="caution">
    <text evidence="4">The sequence shown here is derived from an EMBL/GenBank/DDBJ whole genome shotgun (WGS) entry which is preliminary data.</text>
</comment>
<reference evidence="4 5" key="1">
    <citation type="submission" date="2020-08" db="EMBL/GenBank/DDBJ databases">
        <title>Novel species isolated from subtropical streams in China.</title>
        <authorList>
            <person name="Lu H."/>
        </authorList>
    </citation>
    <scope>NUCLEOTIDE SEQUENCE [LARGE SCALE GENOMIC DNA]</scope>
    <source>
        <strain evidence="4 5">CY22W</strain>
    </source>
</reference>
<dbReference type="GO" id="GO:0006508">
    <property type="term" value="P:proteolysis"/>
    <property type="evidence" value="ECO:0007669"/>
    <property type="project" value="UniProtKB-KW"/>
</dbReference>
<gene>
    <name evidence="4" type="ORF">H8K43_09905</name>
</gene>
<dbReference type="RefSeq" id="WP_186903667.1">
    <property type="nucleotide sequence ID" value="NZ_JACOGD010000004.1"/>
</dbReference>
<keyword evidence="2" id="KW-0378">Hydrolase</keyword>
<evidence type="ECO:0000256" key="3">
    <source>
        <dbReference type="ARBA" id="ARBA00022825"/>
    </source>
</evidence>
<evidence type="ECO:0000313" key="5">
    <source>
        <dbReference type="Proteomes" id="UP000654304"/>
    </source>
</evidence>
<dbReference type="InterPro" id="IPR029045">
    <property type="entry name" value="ClpP/crotonase-like_dom_sf"/>
</dbReference>
<dbReference type="Pfam" id="PF00574">
    <property type="entry name" value="CLP_protease"/>
    <property type="match status" value="1"/>
</dbReference>
<dbReference type="PANTHER" id="PTHR10381">
    <property type="entry name" value="ATP-DEPENDENT CLP PROTEASE PROTEOLYTIC SUBUNIT"/>
    <property type="match status" value="1"/>
</dbReference>
<keyword evidence="5" id="KW-1185">Reference proteome</keyword>